<dbReference type="RefSeq" id="WP_236402922.1">
    <property type="nucleotide sequence ID" value="NZ_JAKJHZ010000009.1"/>
</dbReference>
<feature type="transmembrane region" description="Helical" evidence="1">
    <location>
        <begin position="53"/>
        <end position="73"/>
    </location>
</feature>
<dbReference type="EMBL" id="JAKJHZ010000009">
    <property type="protein sequence ID" value="MCF6378852.1"/>
    <property type="molecule type" value="Genomic_DNA"/>
</dbReference>
<accession>A0ABS9HES9</accession>
<reference evidence="2 3" key="1">
    <citation type="submission" date="2022-01" db="EMBL/GenBank/DDBJ databases">
        <title>Nocardioides sp. nov., an actinomycete isolated from mining soil.</title>
        <authorList>
            <person name="Liu L."/>
        </authorList>
    </citation>
    <scope>NUCLEOTIDE SEQUENCE [LARGE SCALE GENOMIC DNA]</scope>
    <source>
        <strain evidence="2 3">KLBMP 9356</strain>
    </source>
</reference>
<proteinExistence type="predicted"/>
<keyword evidence="1" id="KW-0472">Membrane</keyword>
<keyword evidence="3" id="KW-1185">Reference proteome</keyword>
<keyword evidence="1" id="KW-1133">Transmembrane helix</keyword>
<evidence type="ECO:0000313" key="2">
    <source>
        <dbReference type="EMBL" id="MCF6378852.1"/>
    </source>
</evidence>
<keyword evidence="1" id="KW-0812">Transmembrane</keyword>
<protein>
    <submittedName>
        <fullName evidence="2">Uncharacterized protein</fullName>
    </submittedName>
</protein>
<dbReference type="Proteomes" id="UP001201161">
    <property type="component" value="Unassembled WGS sequence"/>
</dbReference>
<feature type="transmembrane region" description="Helical" evidence="1">
    <location>
        <begin position="80"/>
        <end position="99"/>
    </location>
</feature>
<organism evidence="2 3">
    <name type="scientific">Nocardioides potassii</name>
    <dbReference type="NCBI Taxonomy" id="2911371"/>
    <lineage>
        <taxon>Bacteria</taxon>
        <taxon>Bacillati</taxon>
        <taxon>Actinomycetota</taxon>
        <taxon>Actinomycetes</taxon>
        <taxon>Propionibacteriales</taxon>
        <taxon>Nocardioidaceae</taxon>
        <taxon>Nocardioides</taxon>
    </lineage>
</organism>
<comment type="caution">
    <text evidence="2">The sequence shown here is derived from an EMBL/GenBank/DDBJ whole genome shotgun (WGS) entry which is preliminary data.</text>
</comment>
<evidence type="ECO:0000256" key="1">
    <source>
        <dbReference type="SAM" id="Phobius"/>
    </source>
</evidence>
<name>A0ABS9HES9_9ACTN</name>
<sequence length="120" mass="11877">MPPRPVSTRLTVSLVVFGLVLAAAPALYASFAICGVSGCTGGGFGRSTDPGGTLVALAVTGVVAAAPLAIYAIVRRSGALGVGTLALAVLTTLVTGAVIGSDLRGCPRNVPHETCLDESR</sequence>
<gene>
    <name evidence="2" type="ORF">L2K70_14650</name>
</gene>
<evidence type="ECO:0000313" key="3">
    <source>
        <dbReference type="Proteomes" id="UP001201161"/>
    </source>
</evidence>